<dbReference type="AlphaFoldDB" id="A0A2H3L4W6"/>
<dbReference type="GO" id="GO:0019646">
    <property type="term" value="P:aerobic electron transport chain"/>
    <property type="evidence" value="ECO:0007669"/>
    <property type="project" value="TreeGrafter"/>
</dbReference>
<keyword evidence="3" id="KW-0285">Flavoprotein</keyword>
<organism evidence="7 8">
    <name type="scientific">Candidatus Chloroploca asiatica</name>
    <dbReference type="NCBI Taxonomy" id="1506545"/>
    <lineage>
        <taxon>Bacteria</taxon>
        <taxon>Bacillati</taxon>
        <taxon>Chloroflexota</taxon>
        <taxon>Chloroflexia</taxon>
        <taxon>Chloroflexales</taxon>
        <taxon>Chloroflexineae</taxon>
        <taxon>Oscillochloridaceae</taxon>
        <taxon>Candidatus Chloroploca</taxon>
    </lineage>
</organism>
<comment type="similarity">
    <text evidence="2">Belongs to the NADH dehydrogenase family.</text>
</comment>
<dbReference type="PANTHER" id="PTHR42913:SF6">
    <property type="entry name" value="SULFIDE-QUINONE REDUCTASE"/>
    <property type="match status" value="1"/>
</dbReference>
<evidence type="ECO:0000256" key="4">
    <source>
        <dbReference type="ARBA" id="ARBA00022827"/>
    </source>
</evidence>
<protein>
    <recommendedName>
        <fullName evidence="6">FAD/NAD(P)-binding domain-containing protein</fullName>
    </recommendedName>
</protein>
<keyword evidence="5" id="KW-0560">Oxidoreductase</keyword>
<keyword evidence="4" id="KW-0274">FAD</keyword>
<reference evidence="7 8" key="1">
    <citation type="submission" date="2016-05" db="EMBL/GenBank/DDBJ databases">
        <authorList>
            <person name="Lavstsen T."/>
            <person name="Jespersen J.S."/>
        </authorList>
    </citation>
    <scope>NUCLEOTIDE SEQUENCE [LARGE SCALE GENOMIC DNA]</scope>
    <source>
        <strain evidence="7 8">B7-9</strain>
    </source>
</reference>
<evidence type="ECO:0000256" key="5">
    <source>
        <dbReference type="ARBA" id="ARBA00023002"/>
    </source>
</evidence>
<dbReference type="InterPro" id="IPR036188">
    <property type="entry name" value="FAD/NAD-bd_sf"/>
</dbReference>
<proteinExistence type="inferred from homology"/>
<evidence type="ECO:0000256" key="2">
    <source>
        <dbReference type="ARBA" id="ARBA00005272"/>
    </source>
</evidence>
<evidence type="ECO:0000313" key="7">
    <source>
        <dbReference type="EMBL" id="PDV99894.1"/>
    </source>
</evidence>
<name>A0A2H3L4W6_9CHLR</name>
<accession>A0A2H3L4W6</accession>
<dbReference type="Gene3D" id="3.50.50.100">
    <property type="match status" value="1"/>
</dbReference>
<dbReference type="InterPro" id="IPR051169">
    <property type="entry name" value="NADH-Q_oxidoreductase"/>
</dbReference>
<keyword evidence="8" id="KW-1185">Reference proteome</keyword>
<dbReference type="InterPro" id="IPR023753">
    <property type="entry name" value="FAD/NAD-binding_dom"/>
</dbReference>
<evidence type="ECO:0000256" key="1">
    <source>
        <dbReference type="ARBA" id="ARBA00001974"/>
    </source>
</evidence>
<evidence type="ECO:0000313" key="8">
    <source>
        <dbReference type="Proteomes" id="UP000220922"/>
    </source>
</evidence>
<dbReference type="SUPFAM" id="SSF51905">
    <property type="entry name" value="FAD/NAD(P)-binding domain"/>
    <property type="match status" value="1"/>
</dbReference>
<dbReference type="EMBL" id="LYXE01000063">
    <property type="protein sequence ID" value="PDV99894.1"/>
    <property type="molecule type" value="Genomic_DNA"/>
</dbReference>
<dbReference type="GO" id="GO:0003955">
    <property type="term" value="F:NAD(P)H dehydrogenase (quinone) activity"/>
    <property type="evidence" value="ECO:0007669"/>
    <property type="project" value="TreeGrafter"/>
</dbReference>
<feature type="domain" description="FAD/NAD(P)-binding" evidence="6">
    <location>
        <begin position="6"/>
        <end position="106"/>
    </location>
</feature>
<sequence>MHVNFVQGRVTEVHPDERYVTLAPHQQGQPERLDYDYLLIATGPKLNFAATPGLGHTEGHTVSICTLDHAIEARDSYLEQVQRLEKGERLRFVVGTGHPGATCQGAALEYISNIHKDLVRRRVRDRAEV</sequence>
<evidence type="ECO:0000256" key="3">
    <source>
        <dbReference type="ARBA" id="ARBA00022630"/>
    </source>
</evidence>
<dbReference type="Pfam" id="PF07992">
    <property type="entry name" value="Pyr_redox_2"/>
    <property type="match status" value="1"/>
</dbReference>
<comment type="cofactor">
    <cofactor evidence="1">
        <name>FAD</name>
        <dbReference type="ChEBI" id="CHEBI:57692"/>
    </cofactor>
</comment>
<evidence type="ECO:0000259" key="6">
    <source>
        <dbReference type="Pfam" id="PF07992"/>
    </source>
</evidence>
<gene>
    <name evidence="7" type="ORF">A9Q02_01390</name>
</gene>
<comment type="caution">
    <text evidence="7">The sequence shown here is derived from an EMBL/GenBank/DDBJ whole genome shotgun (WGS) entry which is preliminary data.</text>
</comment>
<dbReference type="Proteomes" id="UP000220922">
    <property type="component" value="Unassembled WGS sequence"/>
</dbReference>
<dbReference type="PANTHER" id="PTHR42913">
    <property type="entry name" value="APOPTOSIS-INDUCING FACTOR 1"/>
    <property type="match status" value="1"/>
</dbReference>